<protein>
    <submittedName>
        <fullName evidence="1">10075_t:CDS:1</fullName>
    </submittedName>
</protein>
<proteinExistence type="predicted"/>
<name>A0ACA9RGS9_9GLOM</name>
<dbReference type="EMBL" id="CAJVQC010052226">
    <property type="protein sequence ID" value="CAG8791326.1"/>
    <property type="molecule type" value="Genomic_DNA"/>
</dbReference>
<accession>A0ACA9RGS9</accession>
<organism evidence="1 2">
    <name type="scientific">Racocetra persica</name>
    <dbReference type="NCBI Taxonomy" id="160502"/>
    <lineage>
        <taxon>Eukaryota</taxon>
        <taxon>Fungi</taxon>
        <taxon>Fungi incertae sedis</taxon>
        <taxon>Mucoromycota</taxon>
        <taxon>Glomeromycotina</taxon>
        <taxon>Glomeromycetes</taxon>
        <taxon>Diversisporales</taxon>
        <taxon>Gigasporaceae</taxon>
        <taxon>Racocetra</taxon>
    </lineage>
</organism>
<gene>
    <name evidence="1" type="ORF">RPERSI_LOCUS19208</name>
</gene>
<reference evidence="1" key="1">
    <citation type="submission" date="2021-06" db="EMBL/GenBank/DDBJ databases">
        <authorList>
            <person name="Kallberg Y."/>
            <person name="Tangrot J."/>
            <person name="Rosling A."/>
        </authorList>
    </citation>
    <scope>NUCLEOTIDE SEQUENCE</scope>
    <source>
        <strain evidence="1">MA461A</strain>
    </source>
</reference>
<evidence type="ECO:0000313" key="2">
    <source>
        <dbReference type="Proteomes" id="UP000789920"/>
    </source>
</evidence>
<dbReference type="Proteomes" id="UP000789920">
    <property type="component" value="Unassembled WGS sequence"/>
</dbReference>
<evidence type="ECO:0000313" key="1">
    <source>
        <dbReference type="EMBL" id="CAG8791326.1"/>
    </source>
</evidence>
<feature type="non-terminal residue" evidence="1">
    <location>
        <position position="1"/>
    </location>
</feature>
<comment type="caution">
    <text evidence="1">The sequence shown here is derived from an EMBL/GenBank/DDBJ whole genome shotgun (WGS) entry which is preliminary data.</text>
</comment>
<sequence length="62" mass="7189">IETAQRILNKYYKHTLSNYSHQSKNFVKGLIEHFGCFTDSNNELYITVNTASTDTSHKIRPI</sequence>
<feature type="non-terminal residue" evidence="1">
    <location>
        <position position="62"/>
    </location>
</feature>
<keyword evidence="2" id="KW-1185">Reference proteome</keyword>